<gene>
    <name evidence="2" type="ORF">FB45DRAFT_1027351</name>
</gene>
<keyword evidence="3" id="KW-1185">Reference proteome</keyword>
<evidence type="ECO:0000313" key="3">
    <source>
        <dbReference type="Proteomes" id="UP001221142"/>
    </source>
</evidence>
<proteinExistence type="predicted"/>
<feature type="compositionally biased region" description="Basic and acidic residues" evidence="1">
    <location>
        <begin position="201"/>
        <end position="210"/>
    </location>
</feature>
<reference evidence="2" key="1">
    <citation type="submission" date="2023-03" db="EMBL/GenBank/DDBJ databases">
        <title>Massive genome expansion in bonnet fungi (Mycena s.s.) driven by repeated elements and novel gene families across ecological guilds.</title>
        <authorList>
            <consortium name="Lawrence Berkeley National Laboratory"/>
            <person name="Harder C.B."/>
            <person name="Miyauchi S."/>
            <person name="Viragh M."/>
            <person name="Kuo A."/>
            <person name="Thoen E."/>
            <person name="Andreopoulos B."/>
            <person name="Lu D."/>
            <person name="Skrede I."/>
            <person name="Drula E."/>
            <person name="Henrissat B."/>
            <person name="Morin E."/>
            <person name="Kohler A."/>
            <person name="Barry K."/>
            <person name="LaButti K."/>
            <person name="Morin E."/>
            <person name="Salamov A."/>
            <person name="Lipzen A."/>
            <person name="Mereny Z."/>
            <person name="Hegedus B."/>
            <person name="Baldrian P."/>
            <person name="Stursova M."/>
            <person name="Weitz H."/>
            <person name="Taylor A."/>
            <person name="Grigoriev I.V."/>
            <person name="Nagy L.G."/>
            <person name="Martin F."/>
            <person name="Kauserud H."/>
        </authorList>
    </citation>
    <scope>NUCLEOTIDE SEQUENCE</scope>
    <source>
        <strain evidence="2">9284</strain>
    </source>
</reference>
<organism evidence="2 3">
    <name type="scientific">Roridomyces roridus</name>
    <dbReference type="NCBI Taxonomy" id="1738132"/>
    <lineage>
        <taxon>Eukaryota</taxon>
        <taxon>Fungi</taxon>
        <taxon>Dikarya</taxon>
        <taxon>Basidiomycota</taxon>
        <taxon>Agaricomycotina</taxon>
        <taxon>Agaricomycetes</taxon>
        <taxon>Agaricomycetidae</taxon>
        <taxon>Agaricales</taxon>
        <taxon>Marasmiineae</taxon>
        <taxon>Mycenaceae</taxon>
        <taxon>Roridomyces</taxon>
    </lineage>
</organism>
<sequence>MHALRRCARPNPNHVKHPATPTRFIRPRPLATHENEDDPSASAFDYDPPTGVESTAKLCFCWNPDEAGVLDPSTSIEMAQRQSRKASLLMMVRDSRASIVLQVFILSLVSLDSTKHVPEPEIPSSILYLYVHGLRDPHSLAPQLLTSSSPHSTARCTYALSLVCFLGVLFARYINRRFTDNSWNLLLVLLGICEPSPSEGARSREYRVRDNSQSGNNACALSDYHSAPS</sequence>
<dbReference type="EMBL" id="JARKIF010000008">
    <property type="protein sequence ID" value="KAJ7633253.1"/>
    <property type="molecule type" value="Genomic_DNA"/>
</dbReference>
<accession>A0AAD7BXQ1</accession>
<dbReference type="Proteomes" id="UP001221142">
    <property type="component" value="Unassembled WGS sequence"/>
</dbReference>
<protein>
    <submittedName>
        <fullName evidence="2">Uncharacterized protein</fullName>
    </submittedName>
</protein>
<feature type="region of interest" description="Disordered" evidence="1">
    <location>
        <begin position="1"/>
        <end position="46"/>
    </location>
</feature>
<name>A0AAD7BXQ1_9AGAR</name>
<dbReference type="AlphaFoldDB" id="A0AAD7BXQ1"/>
<feature type="region of interest" description="Disordered" evidence="1">
    <location>
        <begin position="198"/>
        <end position="229"/>
    </location>
</feature>
<comment type="caution">
    <text evidence="2">The sequence shown here is derived from an EMBL/GenBank/DDBJ whole genome shotgun (WGS) entry which is preliminary data.</text>
</comment>
<evidence type="ECO:0000313" key="2">
    <source>
        <dbReference type="EMBL" id="KAJ7633253.1"/>
    </source>
</evidence>
<evidence type="ECO:0000256" key="1">
    <source>
        <dbReference type="SAM" id="MobiDB-lite"/>
    </source>
</evidence>